<name>A0AAN6RM68_9PEZI</name>
<evidence type="ECO:0000256" key="4">
    <source>
        <dbReference type="ARBA" id="ARBA00022833"/>
    </source>
</evidence>
<dbReference type="GO" id="GO:0008270">
    <property type="term" value="F:zinc ion binding"/>
    <property type="evidence" value="ECO:0007669"/>
    <property type="project" value="TreeGrafter"/>
</dbReference>
<gene>
    <name evidence="5" type="ORF">C8A05DRAFT_20375</name>
</gene>
<protein>
    <submittedName>
        <fullName evidence="5">Metal-dependent hydrolase</fullName>
    </submittedName>
</protein>
<dbReference type="GO" id="GO:0005829">
    <property type="term" value="C:cytosol"/>
    <property type="evidence" value="ECO:0007669"/>
    <property type="project" value="TreeGrafter"/>
</dbReference>
<evidence type="ECO:0000313" key="5">
    <source>
        <dbReference type="EMBL" id="KAK3896702.1"/>
    </source>
</evidence>
<organism evidence="5 6">
    <name type="scientific">Staphylotrichum tortipilum</name>
    <dbReference type="NCBI Taxonomy" id="2831512"/>
    <lineage>
        <taxon>Eukaryota</taxon>
        <taxon>Fungi</taxon>
        <taxon>Dikarya</taxon>
        <taxon>Ascomycota</taxon>
        <taxon>Pezizomycotina</taxon>
        <taxon>Sordariomycetes</taxon>
        <taxon>Sordariomycetidae</taxon>
        <taxon>Sordariales</taxon>
        <taxon>Chaetomiaceae</taxon>
        <taxon>Staphylotrichum</taxon>
    </lineage>
</organism>
<dbReference type="InterPro" id="IPR051607">
    <property type="entry name" value="Metallo-dep_hydrolases"/>
</dbReference>
<keyword evidence="3 5" id="KW-0378">Hydrolase</keyword>
<reference evidence="5" key="1">
    <citation type="journal article" date="2023" name="Mol. Phylogenet. Evol.">
        <title>Genome-scale phylogeny and comparative genomics of the fungal order Sordariales.</title>
        <authorList>
            <person name="Hensen N."/>
            <person name="Bonometti L."/>
            <person name="Westerberg I."/>
            <person name="Brannstrom I.O."/>
            <person name="Guillou S."/>
            <person name="Cros-Aarteil S."/>
            <person name="Calhoun S."/>
            <person name="Haridas S."/>
            <person name="Kuo A."/>
            <person name="Mondo S."/>
            <person name="Pangilinan J."/>
            <person name="Riley R."/>
            <person name="LaButti K."/>
            <person name="Andreopoulos B."/>
            <person name="Lipzen A."/>
            <person name="Chen C."/>
            <person name="Yan M."/>
            <person name="Daum C."/>
            <person name="Ng V."/>
            <person name="Clum A."/>
            <person name="Steindorff A."/>
            <person name="Ohm R.A."/>
            <person name="Martin F."/>
            <person name="Silar P."/>
            <person name="Natvig D.O."/>
            <person name="Lalanne C."/>
            <person name="Gautier V."/>
            <person name="Ament-Velasquez S.L."/>
            <person name="Kruys A."/>
            <person name="Hutchinson M.I."/>
            <person name="Powell A.J."/>
            <person name="Barry K."/>
            <person name="Miller A.N."/>
            <person name="Grigoriev I.V."/>
            <person name="Debuchy R."/>
            <person name="Gladieux P."/>
            <person name="Hiltunen Thoren M."/>
            <person name="Johannesson H."/>
        </authorList>
    </citation>
    <scope>NUCLEOTIDE SEQUENCE</scope>
    <source>
        <strain evidence="5">CBS 103.79</strain>
    </source>
</reference>
<evidence type="ECO:0000256" key="2">
    <source>
        <dbReference type="ARBA" id="ARBA00022723"/>
    </source>
</evidence>
<dbReference type="AlphaFoldDB" id="A0AAN6RM68"/>
<evidence type="ECO:0000256" key="3">
    <source>
        <dbReference type="ARBA" id="ARBA00022801"/>
    </source>
</evidence>
<dbReference type="GO" id="GO:0046098">
    <property type="term" value="P:guanine metabolic process"/>
    <property type="evidence" value="ECO:0007669"/>
    <property type="project" value="TreeGrafter"/>
</dbReference>
<dbReference type="GO" id="GO:0008892">
    <property type="term" value="F:guanine deaminase activity"/>
    <property type="evidence" value="ECO:0007669"/>
    <property type="project" value="TreeGrafter"/>
</dbReference>
<reference evidence="5" key="2">
    <citation type="submission" date="2023-05" db="EMBL/GenBank/DDBJ databases">
        <authorList>
            <consortium name="Lawrence Berkeley National Laboratory"/>
            <person name="Steindorff A."/>
            <person name="Hensen N."/>
            <person name="Bonometti L."/>
            <person name="Westerberg I."/>
            <person name="Brannstrom I.O."/>
            <person name="Guillou S."/>
            <person name="Cros-Aarteil S."/>
            <person name="Calhoun S."/>
            <person name="Haridas S."/>
            <person name="Kuo A."/>
            <person name="Mondo S."/>
            <person name="Pangilinan J."/>
            <person name="Riley R."/>
            <person name="Labutti K."/>
            <person name="Andreopoulos B."/>
            <person name="Lipzen A."/>
            <person name="Chen C."/>
            <person name="Yanf M."/>
            <person name="Daum C."/>
            <person name="Ng V."/>
            <person name="Clum A."/>
            <person name="Ohm R."/>
            <person name="Martin F."/>
            <person name="Silar P."/>
            <person name="Natvig D."/>
            <person name="Lalanne C."/>
            <person name="Gautier V."/>
            <person name="Ament-Velasquez S.L."/>
            <person name="Kruys A."/>
            <person name="Hutchinson M.I."/>
            <person name="Powell A.J."/>
            <person name="Barry K."/>
            <person name="Miller A.N."/>
            <person name="Grigoriev I.V."/>
            <person name="Debuchy R."/>
            <person name="Gladieux P."/>
            <person name="Thoren M.H."/>
            <person name="Johannesson H."/>
        </authorList>
    </citation>
    <scope>NUCLEOTIDE SEQUENCE</scope>
    <source>
        <strain evidence="5">CBS 103.79</strain>
    </source>
</reference>
<evidence type="ECO:0000256" key="1">
    <source>
        <dbReference type="ARBA" id="ARBA00001947"/>
    </source>
</evidence>
<dbReference type="PANTHER" id="PTHR11271:SF6">
    <property type="entry name" value="GUANINE DEAMINASE"/>
    <property type="match status" value="1"/>
</dbReference>
<comment type="cofactor">
    <cofactor evidence="1">
        <name>Zn(2+)</name>
        <dbReference type="ChEBI" id="CHEBI:29105"/>
    </cofactor>
</comment>
<dbReference type="PANTHER" id="PTHR11271">
    <property type="entry name" value="GUANINE DEAMINASE"/>
    <property type="match status" value="1"/>
</dbReference>
<keyword evidence="4" id="KW-0862">Zinc</keyword>
<dbReference type="Gene3D" id="2.30.40.10">
    <property type="entry name" value="Urease, subunit C, domain 1"/>
    <property type="match status" value="1"/>
</dbReference>
<feature type="non-terminal residue" evidence="5">
    <location>
        <position position="1"/>
    </location>
</feature>
<keyword evidence="2" id="KW-0479">Metal-binding</keyword>
<sequence>RVGGFGVGMEWDAQMVGLGVVGGDGEVKGEGEAGGVDVFGWESWGERVAKWVYSGDDRNTKRVWVRGRLVHERK</sequence>
<accession>A0AAN6RM68</accession>
<evidence type="ECO:0000313" key="6">
    <source>
        <dbReference type="Proteomes" id="UP001303889"/>
    </source>
</evidence>
<dbReference type="EMBL" id="MU856445">
    <property type="protein sequence ID" value="KAK3896702.1"/>
    <property type="molecule type" value="Genomic_DNA"/>
</dbReference>
<dbReference type="InterPro" id="IPR011059">
    <property type="entry name" value="Metal-dep_hydrolase_composite"/>
</dbReference>
<dbReference type="SUPFAM" id="SSF51338">
    <property type="entry name" value="Composite domain of metallo-dependent hydrolases"/>
    <property type="match status" value="1"/>
</dbReference>
<keyword evidence="6" id="KW-1185">Reference proteome</keyword>
<dbReference type="Proteomes" id="UP001303889">
    <property type="component" value="Unassembled WGS sequence"/>
</dbReference>
<proteinExistence type="predicted"/>
<comment type="caution">
    <text evidence="5">The sequence shown here is derived from an EMBL/GenBank/DDBJ whole genome shotgun (WGS) entry which is preliminary data.</text>
</comment>